<dbReference type="AlphaFoldDB" id="A0AAN8ZXG9"/>
<reference evidence="1 2" key="1">
    <citation type="submission" date="2023-11" db="EMBL/GenBank/DDBJ databases">
        <title>Halocaridina rubra genome assembly.</title>
        <authorList>
            <person name="Smith C."/>
        </authorList>
    </citation>
    <scope>NUCLEOTIDE SEQUENCE [LARGE SCALE GENOMIC DNA]</scope>
    <source>
        <strain evidence="1">EP-1</strain>
        <tissue evidence="1">Whole</tissue>
    </source>
</reference>
<name>A0AAN8ZXG9_HALRR</name>
<feature type="non-terminal residue" evidence="1">
    <location>
        <position position="53"/>
    </location>
</feature>
<proteinExistence type="predicted"/>
<sequence length="53" mass="6049">MPGNKACDFRKLVHQVWKKLMLKTISGERSVTSREENLCKPAFLNRCALKGSQ</sequence>
<organism evidence="1 2">
    <name type="scientific">Halocaridina rubra</name>
    <name type="common">Hawaiian red shrimp</name>
    <dbReference type="NCBI Taxonomy" id="373956"/>
    <lineage>
        <taxon>Eukaryota</taxon>
        <taxon>Metazoa</taxon>
        <taxon>Ecdysozoa</taxon>
        <taxon>Arthropoda</taxon>
        <taxon>Crustacea</taxon>
        <taxon>Multicrustacea</taxon>
        <taxon>Malacostraca</taxon>
        <taxon>Eumalacostraca</taxon>
        <taxon>Eucarida</taxon>
        <taxon>Decapoda</taxon>
        <taxon>Pleocyemata</taxon>
        <taxon>Caridea</taxon>
        <taxon>Atyoidea</taxon>
        <taxon>Atyidae</taxon>
        <taxon>Halocaridina</taxon>
    </lineage>
</organism>
<evidence type="ECO:0000313" key="2">
    <source>
        <dbReference type="Proteomes" id="UP001381693"/>
    </source>
</evidence>
<gene>
    <name evidence="1" type="ORF">SK128_005216</name>
</gene>
<dbReference type="Proteomes" id="UP001381693">
    <property type="component" value="Unassembled WGS sequence"/>
</dbReference>
<protein>
    <submittedName>
        <fullName evidence="1">Uncharacterized protein</fullName>
    </submittedName>
</protein>
<evidence type="ECO:0000313" key="1">
    <source>
        <dbReference type="EMBL" id="KAK7015557.1"/>
    </source>
</evidence>
<accession>A0AAN8ZXG9</accession>
<keyword evidence="2" id="KW-1185">Reference proteome</keyword>
<dbReference type="EMBL" id="JAXCGZ010023201">
    <property type="protein sequence ID" value="KAK7015557.1"/>
    <property type="molecule type" value="Genomic_DNA"/>
</dbReference>
<comment type="caution">
    <text evidence="1">The sequence shown here is derived from an EMBL/GenBank/DDBJ whole genome shotgun (WGS) entry which is preliminary data.</text>
</comment>